<accession>A0A382SK52</accession>
<reference evidence="2" key="1">
    <citation type="submission" date="2018-05" db="EMBL/GenBank/DDBJ databases">
        <authorList>
            <person name="Lanie J.A."/>
            <person name="Ng W.-L."/>
            <person name="Kazmierczak K.M."/>
            <person name="Andrzejewski T.M."/>
            <person name="Davidsen T.M."/>
            <person name="Wayne K.J."/>
            <person name="Tettelin H."/>
            <person name="Glass J.I."/>
            <person name="Rusch D."/>
            <person name="Podicherti R."/>
            <person name="Tsui H.-C.T."/>
            <person name="Winkler M.E."/>
        </authorList>
    </citation>
    <scope>NUCLEOTIDE SEQUENCE</scope>
</reference>
<feature type="non-terminal residue" evidence="2">
    <location>
        <position position="47"/>
    </location>
</feature>
<dbReference type="EMBL" id="UINC01129459">
    <property type="protein sequence ID" value="SVD09865.1"/>
    <property type="molecule type" value="Genomic_DNA"/>
</dbReference>
<sequence>MFHRLLGYQKNRLNLGLLVSNKTKQKGKDKEDETRLAGSAFGSMQLG</sequence>
<protein>
    <submittedName>
        <fullName evidence="2">Uncharacterized protein</fullName>
    </submittedName>
</protein>
<organism evidence="2">
    <name type="scientific">marine metagenome</name>
    <dbReference type="NCBI Taxonomy" id="408172"/>
    <lineage>
        <taxon>unclassified sequences</taxon>
        <taxon>metagenomes</taxon>
        <taxon>ecological metagenomes</taxon>
    </lineage>
</organism>
<name>A0A382SK52_9ZZZZ</name>
<feature type="compositionally biased region" description="Basic and acidic residues" evidence="1">
    <location>
        <begin position="26"/>
        <end position="35"/>
    </location>
</feature>
<evidence type="ECO:0000256" key="1">
    <source>
        <dbReference type="SAM" id="MobiDB-lite"/>
    </source>
</evidence>
<evidence type="ECO:0000313" key="2">
    <source>
        <dbReference type="EMBL" id="SVD09865.1"/>
    </source>
</evidence>
<dbReference type="AlphaFoldDB" id="A0A382SK52"/>
<proteinExistence type="predicted"/>
<feature type="region of interest" description="Disordered" evidence="1">
    <location>
        <begin position="23"/>
        <end position="47"/>
    </location>
</feature>
<gene>
    <name evidence="2" type="ORF">METZ01_LOCUS362719</name>
</gene>